<sequence>MSIPKRKLGSTGNEVSVIGFGASPLGSVFKEIDEDEGVAAVHEAVKLGINFFDTSPFYGKTRSEQVLGRALKDIPRNKIVVATKVGRYGEQEFDFSAERVTESVNESLRRLNLDYVDIIYCHDIEFGDLDQIISETLPALQKVKEKGLAKFVGITGLPLKIFRYIIDRVPPGTVDVVLSYCHYTLVDRSLEGLLPYLQDRGIGVVNETSQGPPPWHPAPEEVRSACKTASELCASRGTDIAKLAIKEAIRDEAIPVHLVGMCTREEVRRNVQTVLEALGEASDPREAEREQGVLREAREILWPVQGRTWPSGRPENN</sequence>
<dbReference type="InterPro" id="IPR036812">
    <property type="entry name" value="NAD(P)_OxRdtase_dom_sf"/>
</dbReference>
<dbReference type="InterPro" id="IPR023210">
    <property type="entry name" value="NADP_OxRdtase_dom"/>
</dbReference>
<dbReference type="Pfam" id="PF00248">
    <property type="entry name" value="Aldo_ket_red"/>
    <property type="match status" value="1"/>
</dbReference>
<dbReference type="GO" id="GO:0005829">
    <property type="term" value="C:cytosol"/>
    <property type="evidence" value="ECO:0007669"/>
    <property type="project" value="TreeGrafter"/>
</dbReference>
<accession>A0A061QM20</accession>
<gene>
    <name evidence="2" type="ORF">TSPGSL018_25542</name>
</gene>
<evidence type="ECO:0000259" key="1">
    <source>
        <dbReference type="Pfam" id="PF00248"/>
    </source>
</evidence>
<dbReference type="PANTHER" id="PTHR42686:SF1">
    <property type="entry name" value="GH17980P-RELATED"/>
    <property type="match status" value="1"/>
</dbReference>
<dbReference type="SUPFAM" id="SSF51430">
    <property type="entry name" value="NAD(P)-linked oxidoreductase"/>
    <property type="match status" value="1"/>
</dbReference>
<dbReference type="AlphaFoldDB" id="A0A061QM20"/>
<dbReference type="GO" id="GO:0010349">
    <property type="term" value="F:L-galactose dehydrogenase activity"/>
    <property type="evidence" value="ECO:0007669"/>
    <property type="project" value="InterPro"/>
</dbReference>
<dbReference type="PRINTS" id="PR00069">
    <property type="entry name" value="ALDKETRDTASE"/>
</dbReference>
<proteinExistence type="predicted"/>
<dbReference type="EMBL" id="GBEZ01025402">
    <property type="protein sequence ID" value="JAC61682.1"/>
    <property type="molecule type" value="Transcribed_RNA"/>
</dbReference>
<evidence type="ECO:0000313" key="2">
    <source>
        <dbReference type="EMBL" id="JAC61682.1"/>
    </source>
</evidence>
<dbReference type="InterPro" id="IPR020471">
    <property type="entry name" value="AKR"/>
</dbReference>
<dbReference type="InterPro" id="IPR044479">
    <property type="entry name" value="LGALDH-like"/>
</dbReference>
<dbReference type="Gene3D" id="3.20.20.100">
    <property type="entry name" value="NADP-dependent oxidoreductase domain"/>
    <property type="match status" value="1"/>
</dbReference>
<dbReference type="FunFam" id="3.20.20.100:FF:000011">
    <property type="entry name" value="Aldo/keto reductase"/>
    <property type="match status" value="1"/>
</dbReference>
<name>A0A061QM20_9CHLO</name>
<feature type="domain" description="NADP-dependent oxidoreductase" evidence="1">
    <location>
        <begin position="18"/>
        <end position="274"/>
    </location>
</feature>
<reference evidence="2" key="1">
    <citation type="submission" date="2014-05" db="EMBL/GenBank/DDBJ databases">
        <title>The transcriptome of the halophilic microalga Tetraselmis sp. GSL018 isolated from the Great Salt Lake, Utah.</title>
        <authorList>
            <person name="Jinkerson R.E."/>
            <person name="D'Adamo S."/>
            <person name="Posewitz M.C."/>
        </authorList>
    </citation>
    <scope>NUCLEOTIDE SEQUENCE</scope>
    <source>
        <strain evidence="2">GSL018</strain>
    </source>
</reference>
<organism evidence="2">
    <name type="scientific">Tetraselmis sp. GSL018</name>
    <dbReference type="NCBI Taxonomy" id="582737"/>
    <lineage>
        <taxon>Eukaryota</taxon>
        <taxon>Viridiplantae</taxon>
        <taxon>Chlorophyta</taxon>
        <taxon>core chlorophytes</taxon>
        <taxon>Chlorodendrophyceae</taxon>
        <taxon>Chlorodendrales</taxon>
        <taxon>Chlorodendraceae</taxon>
        <taxon>Tetraselmis</taxon>
    </lineage>
</organism>
<dbReference type="CDD" id="cd19163">
    <property type="entry name" value="AKR_galDH"/>
    <property type="match status" value="1"/>
</dbReference>
<dbReference type="PANTHER" id="PTHR42686">
    <property type="entry name" value="GH17980P-RELATED"/>
    <property type="match status" value="1"/>
</dbReference>
<protein>
    <submittedName>
        <fullName evidence="2">L-galactose dehydrogenase</fullName>
    </submittedName>
</protein>